<sequence>MRQTTIDGNQELVQAVRQGDEAAWQELIDRYEGRLIAFANSRLNDRVLAEDVVQETFVGFLTALPNFEEERTPVESFLFRIAAYKITDVLRKSGRRPSTQTLADPVSMTGPARKASSLARSRERSDQERTFLTEQLSELISSWRQAGQWERLKACELLFVRGWANRDVARFLEIDEQTVANHKQAVTSRLRKSR</sequence>
<dbReference type="OrthoDB" id="257668at2"/>
<dbReference type="InterPro" id="IPR039425">
    <property type="entry name" value="RNA_pol_sigma-70-like"/>
</dbReference>
<reference evidence="7" key="1">
    <citation type="submission" date="2011-02" db="EMBL/GenBank/DDBJ databases">
        <title>The complete genome of Planctomyces brasiliensis DSM 5305.</title>
        <authorList>
            <person name="Lucas S."/>
            <person name="Copeland A."/>
            <person name="Lapidus A."/>
            <person name="Bruce D."/>
            <person name="Goodwin L."/>
            <person name="Pitluck S."/>
            <person name="Kyrpides N."/>
            <person name="Mavromatis K."/>
            <person name="Pagani I."/>
            <person name="Ivanova N."/>
            <person name="Ovchinnikova G."/>
            <person name="Lu M."/>
            <person name="Detter J.C."/>
            <person name="Han C."/>
            <person name="Land M."/>
            <person name="Hauser L."/>
            <person name="Markowitz V."/>
            <person name="Cheng J.-F."/>
            <person name="Hugenholtz P."/>
            <person name="Woyke T."/>
            <person name="Wu D."/>
            <person name="Tindall B."/>
            <person name="Pomrenke H.G."/>
            <person name="Brambilla E."/>
            <person name="Klenk H.-P."/>
            <person name="Eisen J.A."/>
        </authorList>
    </citation>
    <scope>NUCLEOTIDE SEQUENCE [LARGE SCALE GENOMIC DNA]</scope>
    <source>
        <strain evidence="7">ATCC 49424 / DSM 5305 / JCM 21570 / NBRC 103401 / IFAM 1448</strain>
    </source>
</reference>
<dbReference type="InterPro" id="IPR007627">
    <property type="entry name" value="RNA_pol_sigma70_r2"/>
</dbReference>
<organism evidence="6 7">
    <name type="scientific">Rubinisphaera brasiliensis (strain ATCC 49424 / DSM 5305 / JCM 21570 / IAM 15109 / NBRC 103401 / IFAM 1448)</name>
    <name type="common">Planctomyces brasiliensis</name>
    <dbReference type="NCBI Taxonomy" id="756272"/>
    <lineage>
        <taxon>Bacteria</taxon>
        <taxon>Pseudomonadati</taxon>
        <taxon>Planctomycetota</taxon>
        <taxon>Planctomycetia</taxon>
        <taxon>Planctomycetales</taxon>
        <taxon>Planctomycetaceae</taxon>
        <taxon>Rubinisphaera</taxon>
    </lineage>
</organism>
<dbReference type="InterPro" id="IPR014284">
    <property type="entry name" value="RNA_pol_sigma-70_dom"/>
</dbReference>
<keyword evidence="3" id="KW-0804">Transcription</keyword>
<feature type="domain" description="HTH luxR-type" evidence="5">
    <location>
        <begin position="162"/>
        <end position="189"/>
    </location>
</feature>
<proteinExistence type="predicted"/>
<dbReference type="InterPro" id="IPR013325">
    <property type="entry name" value="RNA_pol_sigma_r2"/>
</dbReference>
<evidence type="ECO:0000256" key="4">
    <source>
        <dbReference type="SAM" id="MobiDB-lite"/>
    </source>
</evidence>
<dbReference type="HOGENOM" id="CLU_1314698_0_0_0"/>
<evidence type="ECO:0000259" key="5">
    <source>
        <dbReference type="PROSITE" id="PS00622"/>
    </source>
</evidence>
<keyword evidence="7" id="KW-1185">Reference proteome</keyword>
<accession>F0SQ88</accession>
<name>F0SQ88_RUBBR</name>
<dbReference type="PROSITE" id="PS00622">
    <property type="entry name" value="HTH_LUXR_1"/>
    <property type="match status" value="1"/>
</dbReference>
<keyword evidence="1" id="KW-0805">Transcription regulation</keyword>
<evidence type="ECO:0000256" key="2">
    <source>
        <dbReference type="ARBA" id="ARBA00023082"/>
    </source>
</evidence>
<dbReference type="EMBL" id="CP002546">
    <property type="protein sequence ID" value="ADY62267.1"/>
    <property type="molecule type" value="Genomic_DNA"/>
</dbReference>
<dbReference type="RefSeq" id="WP_013630971.1">
    <property type="nucleotide sequence ID" value="NC_015174.1"/>
</dbReference>
<evidence type="ECO:0000256" key="3">
    <source>
        <dbReference type="ARBA" id="ARBA00023163"/>
    </source>
</evidence>
<protein>
    <submittedName>
        <fullName evidence="6">RNA polymerase, sigma-24 subunit, ECF subfamily</fullName>
    </submittedName>
</protein>
<dbReference type="Pfam" id="PF04542">
    <property type="entry name" value="Sigma70_r2"/>
    <property type="match status" value="1"/>
</dbReference>
<dbReference type="SUPFAM" id="SSF88946">
    <property type="entry name" value="Sigma2 domain of RNA polymerase sigma factors"/>
    <property type="match status" value="1"/>
</dbReference>
<gene>
    <name evidence="6" type="ordered locus">Plabr_4696</name>
</gene>
<feature type="region of interest" description="Disordered" evidence="4">
    <location>
        <begin position="95"/>
        <end position="126"/>
    </location>
</feature>
<dbReference type="GO" id="GO:0006352">
    <property type="term" value="P:DNA-templated transcription initiation"/>
    <property type="evidence" value="ECO:0007669"/>
    <property type="project" value="InterPro"/>
</dbReference>
<dbReference type="Gene3D" id="1.10.1740.10">
    <property type="match status" value="1"/>
</dbReference>
<dbReference type="STRING" id="756272.Plabr_4696"/>
<evidence type="ECO:0000256" key="1">
    <source>
        <dbReference type="ARBA" id="ARBA00023015"/>
    </source>
</evidence>
<dbReference type="KEGG" id="pbs:Plabr_4696"/>
<evidence type="ECO:0000313" key="6">
    <source>
        <dbReference type="EMBL" id="ADY62267.1"/>
    </source>
</evidence>
<dbReference type="GO" id="GO:0016987">
    <property type="term" value="F:sigma factor activity"/>
    <property type="evidence" value="ECO:0007669"/>
    <property type="project" value="UniProtKB-KW"/>
</dbReference>
<evidence type="ECO:0000313" key="7">
    <source>
        <dbReference type="Proteomes" id="UP000006860"/>
    </source>
</evidence>
<dbReference type="AlphaFoldDB" id="F0SQ88"/>
<dbReference type="InterPro" id="IPR000792">
    <property type="entry name" value="Tscrpt_reg_LuxR_C"/>
</dbReference>
<dbReference type="PANTHER" id="PTHR43133">
    <property type="entry name" value="RNA POLYMERASE ECF-TYPE SIGMA FACTO"/>
    <property type="match status" value="1"/>
</dbReference>
<dbReference type="eggNOG" id="COG1595">
    <property type="taxonomic scope" value="Bacteria"/>
</dbReference>
<dbReference type="NCBIfam" id="TIGR02937">
    <property type="entry name" value="sigma70-ECF"/>
    <property type="match status" value="1"/>
</dbReference>
<dbReference type="Proteomes" id="UP000006860">
    <property type="component" value="Chromosome"/>
</dbReference>
<dbReference type="PANTHER" id="PTHR43133:SF62">
    <property type="entry name" value="RNA POLYMERASE SIGMA FACTOR SIGZ"/>
    <property type="match status" value="1"/>
</dbReference>
<keyword evidence="2" id="KW-0731">Sigma factor</keyword>